<evidence type="ECO:0000256" key="1">
    <source>
        <dbReference type="SAM" id="MobiDB-lite"/>
    </source>
</evidence>
<evidence type="ECO:0000313" key="3">
    <source>
        <dbReference type="Proteomes" id="UP001174909"/>
    </source>
</evidence>
<keyword evidence="3" id="KW-1185">Reference proteome</keyword>
<reference evidence="2" key="1">
    <citation type="submission" date="2023-03" db="EMBL/GenBank/DDBJ databases">
        <authorList>
            <person name="Steffen K."/>
            <person name="Cardenas P."/>
        </authorList>
    </citation>
    <scope>NUCLEOTIDE SEQUENCE</scope>
</reference>
<proteinExistence type="predicted"/>
<organism evidence="2 3">
    <name type="scientific">Geodia barretti</name>
    <name type="common">Barrett's horny sponge</name>
    <dbReference type="NCBI Taxonomy" id="519541"/>
    <lineage>
        <taxon>Eukaryota</taxon>
        <taxon>Metazoa</taxon>
        <taxon>Porifera</taxon>
        <taxon>Demospongiae</taxon>
        <taxon>Heteroscleromorpha</taxon>
        <taxon>Tetractinellida</taxon>
        <taxon>Astrophorina</taxon>
        <taxon>Geodiidae</taxon>
        <taxon>Geodia</taxon>
    </lineage>
</organism>
<comment type="caution">
    <text evidence="2">The sequence shown here is derived from an EMBL/GenBank/DDBJ whole genome shotgun (WGS) entry which is preliminary data.</text>
</comment>
<feature type="region of interest" description="Disordered" evidence="1">
    <location>
        <begin position="94"/>
        <end position="113"/>
    </location>
</feature>
<evidence type="ECO:0000313" key="2">
    <source>
        <dbReference type="EMBL" id="CAI8028819.1"/>
    </source>
</evidence>
<dbReference type="AlphaFoldDB" id="A0AA35SG59"/>
<protein>
    <submittedName>
        <fullName evidence="2">Uncharacterized protein</fullName>
    </submittedName>
</protein>
<dbReference type="EMBL" id="CASHTH010002364">
    <property type="protein sequence ID" value="CAI8028819.1"/>
    <property type="molecule type" value="Genomic_DNA"/>
</dbReference>
<dbReference type="Proteomes" id="UP001174909">
    <property type="component" value="Unassembled WGS sequence"/>
</dbReference>
<sequence>MGIETGVDIDKLIDCVWTAERIIGRELYGHVSKAGPRPKTVDQLYDINAPFIETLEEARHFKKGPEVYEGGIYPYNEPITSPYRDRLEQGLPAFDSAEGDFPWKQDWFPSKED</sequence>
<accession>A0AA35SG59</accession>
<gene>
    <name evidence="2" type="ORF">GBAR_LOCUS16376</name>
</gene>
<name>A0AA35SG59_GEOBA</name>